<name>A0A9P6F0U7_9FUNG</name>
<keyword evidence="7" id="KW-1185">Reference proteome</keyword>
<dbReference type="Proteomes" id="UP000723463">
    <property type="component" value="Unassembled WGS sequence"/>
</dbReference>
<keyword evidence="3" id="KW-0274">FAD</keyword>
<dbReference type="AlphaFoldDB" id="A0A9P6F0U7"/>
<evidence type="ECO:0000313" key="7">
    <source>
        <dbReference type="Proteomes" id="UP000723463"/>
    </source>
</evidence>
<evidence type="ECO:0000256" key="2">
    <source>
        <dbReference type="ARBA" id="ARBA00022630"/>
    </source>
</evidence>
<dbReference type="Pfam" id="PF01494">
    <property type="entry name" value="FAD_binding_3"/>
    <property type="match status" value="2"/>
</dbReference>
<comment type="similarity">
    <text evidence="1">Belongs to the paxM FAD-dependent monooxygenase family.</text>
</comment>
<comment type="caution">
    <text evidence="6">The sequence shown here is derived from an EMBL/GenBank/DDBJ whole genome shotgun (WGS) entry which is preliminary data.</text>
</comment>
<dbReference type="PANTHER" id="PTHR47356:SF2">
    <property type="entry name" value="FAD-BINDING DOMAIN-CONTAINING PROTEIN-RELATED"/>
    <property type="match status" value="1"/>
</dbReference>
<evidence type="ECO:0000256" key="1">
    <source>
        <dbReference type="ARBA" id="ARBA00007992"/>
    </source>
</evidence>
<gene>
    <name evidence="6" type="ORF">EC957_005069</name>
</gene>
<protein>
    <recommendedName>
        <fullName evidence="5">FAD-binding domain-containing protein</fullName>
    </recommendedName>
</protein>
<keyword evidence="4" id="KW-0560">Oxidoreductase</keyword>
<organism evidence="6 7">
    <name type="scientific">Mortierella hygrophila</name>
    <dbReference type="NCBI Taxonomy" id="979708"/>
    <lineage>
        <taxon>Eukaryota</taxon>
        <taxon>Fungi</taxon>
        <taxon>Fungi incertae sedis</taxon>
        <taxon>Mucoromycota</taxon>
        <taxon>Mortierellomycotina</taxon>
        <taxon>Mortierellomycetes</taxon>
        <taxon>Mortierellales</taxon>
        <taxon>Mortierellaceae</taxon>
        <taxon>Mortierella</taxon>
    </lineage>
</organism>
<dbReference type="PRINTS" id="PR00420">
    <property type="entry name" value="RNGMNOXGNASE"/>
</dbReference>
<dbReference type="InterPro" id="IPR036188">
    <property type="entry name" value="FAD/NAD-bd_sf"/>
</dbReference>
<dbReference type="GO" id="GO:0004497">
    <property type="term" value="F:monooxygenase activity"/>
    <property type="evidence" value="ECO:0007669"/>
    <property type="project" value="InterPro"/>
</dbReference>
<dbReference type="EMBL" id="JAAAXW010000230">
    <property type="protein sequence ID" value="KAF9539775.1"/>
    <property type="molecule type" value="Genomic_DNA"/>
</dbReference>
<evidence type="ECO:0000313" key="6">
    <source>
        <dbReference type="EMBL" id="KAF9539775.1"/>
    </source>
</evidence>
<accession>A0A9P6F0U7</accession>
<evidence type="ECO:0000256" key="3">
    <source>
        <dbReference type="ARBA" id="ARBA00022827"/>
    </source>
</evidence>
<sequence length="487" mass="53974">MNAEKKPTVMIVGAGLGGLLLGTLLHKAGISFNIFERSPTVKQLGSSIPIGGQIVPLFTQLGLDKDLLNIAKPLEEFRVYNEKRELNYTLAFSDYEHLTGHKEYMVARPALYDLLIRQIPPERIHRSKRMLTKLDANDGIIIKMSDGSTYKGDILVGADGACSTVRQRLFDRLKNEGKLCKGDREHLPFRTVCLVGQTRALDPMEFPQLQNSLCEFCAILGDRRGYTLMISTTPQNTVTWTLIRHLDKTSSADVEIQRLKNTENTGWGPLSVQAMCDETRGIGIPGGNGAMNLGDLMDLTPKELISKVMLEEKVFETWYSGRTVLLGDAVHKINPAGGRAAKLAMLDAVALANLIYTLPSSPLSIEDTTTLFSTYWTERYPAALEELQSSQLLSKTSERGLLGAVTRFVTKTTPNRIWRQVFGVHSRIQVRPIVAYLPAPDEEGKEGKEGRGAGPGAIEGAVEGVVQSSYLKAREVFERRKWADWEP</sequence>
<evidence type="ECO:0000256" key="4">
    <source>
        <dbReference type="ARBA" id="ARBA00023002"/>
    </source>
</evidence>
<dbReference type="InterPro" id="IPR050562">
    <property type="entry name" value="FAD_mOase_fung"/>
</dbReference>
<evidence type="ECO:0000259" key="5">
    <source>
        <dbReference type="Pfam" id="PF01494"/>
    </source>
</evidence>
<dbReference type="Gene3D" id="3.50.50.60">
    <property type="entry name" value="FAD/NAD(P)-binding domain"/>
    <property type="match status" value="1"/>
</dbReference>
<proteinExistence type="inferred from homology"/>
<feature type="domain" description="FAD-binding" evidence="5">
    <location>
        <begin position="8"/>
        <end position="173"/>
    </location>
</feature>
<reference evidence="6" key="1">
    <citation type="journal article" date="2020" name="Fungal Divers.">
        <title>Resolving the Mortierellaceae phylogeny through synthesis of multi-gene phylogenetics and phylogenomics.</title>
        <authorList>
            <person name="Vandepol N."/>
            <person name="Liber J."/>
            <person name="Desiro A."/>
            <person name="Na H."/>
            <person name="Kennedy M."/>
            <person name="Barry K."/>
            <person name="Grigoriev I.V."/>
            <person name="Miller A.N."/>
            <person name="O'Donnell K."/>
            <person name="Stajich J.E."/>
            <person name="Bonito G."/>
        </authorList>
    </citation>
    <scope>NUCLEOTIDE SEQUENCE</scope>
    <source>
        <strain evidence="6">NRRL 2591</strain>
    </source>
</reference>
<dbReference type="SUPFAM" id="SSF51905">
    <property type="entry name" value="FAD/NAD(P)-binding domain"/>
    <property type="match status" value="1"/>
</dbReference>
<keyword evidence="2" id="KW-0285">Flavoprotein</keyword>
<dbReference type="InterPro" id="IPR002938">
    <property type="entry name" value="FAD-bd"/>
</dbReference>
<feature type="domain" description="FAD-binding" evidence="5">
    <location>
        <begin position="305"/>
        <end position="383"/>
    </location>
</feature>
<dbReference type="PANTHER" id="PTHR47356">
    <property type="entry name" value="FAD-DEPENDENT MONOOXYGENASE ASQG-RELATED"/>
    <property type="match status" value="1"/>
</dbReference>
<dbReference type="GO" id="GO:0071949">
    <property type="term" value="F:FAD binding"/>
    <property type="evidence" value="ECO:0007669"/>
    <property type="project" value="InterPro"/>
</dbReference>